<proteinExistence type="predicted"/>
<accession>A0A6G1F536</accession>
<reference evidence="1 2" key="1">
    <citation type="submission" date="2019-11" db="EMBL/GenBank/DDBJ databases">
        <title>Whole genome sequence of Oryza granulata.</title>
        <authorList>
            <person name="Li W."/>
        </authorList>
    </citation>
    <scope>NUCLEOTIDE SEQUENCE [LARGE SCALE GENOMIC DNA]</scope>
    <source>
        <strain evidence="2">cv. Menghai</strain>
        <tissue evidence="1">Leaf</tissue>
    </source>
</reference>
<evidence type="ECO:0000313" key="2">
    <source>
        <dbReference type="Proteomes" id="UP000479710"/>
    </source>
</evidence>
<dbReference type="EMBL" id="SPHZ02000001">
    <property type="protein sequence ID" value="KAF0931932.1"/>
    <property type="molecule type" value="Genomic_DNA"/>
</dbReference>
<gene>
    <name evidence="1" type="ORF">E2562_007116</name>
</gene>
<name>A0A6G1F536_9ORYZ</name>
<sequence>MKTYVGLSNEISFYCLREPLGKYFDNTKAELMLQAVRLEPHKFGLVQFPPGCHRGDLVELARKLFFVHTANEDTFGIWQLADDGSEPAWLLHCRVTPYSKRFCYGFFPVLSRGRKMLLSVDNEKLY</sequence>
<dbReference type="OrthoDB" id="680142at2759"/>
<evidence type="ECO:0000313" key="1">
    <source>
        <dbReference type="EMBL" id="KAF0931932.1"/>
    </source>
</evidence>
<dbReference type="Proteomes" id="UP000479710">
    <property type="component" value="Unassembled WGS sequence"/>
</dbReference>
<evidence type="ECO:0008006" key="3">
    <source>
        <dbReference type="Google" id="ProtNLM"/>
    </source>
</evidence>
<dbReference type="AlphaFoldDB" id="A0A6G1F536"/>
<comment type="caution">
    <text evidence="1">The sequence shown here is derived from an EMBL/GenBank/DDBJ whole genome shotgun (WGS) entry which is preliminary data.</text>
</comment>
<organism evidence="1 2">
    <name type="scientific">Oryza meyeriana var. granulata</name>
    <dbReference type="NCBI Taxonomy" id="110450"/>
    <lineage>
        <taxon>Eukaryota</taxon>
        <taxon>Viridiplantae</taxon>
        <taxon>Streptophyta</taxon>
        <taxon>Embryophyta</taxon>
        <taxon>Tracheophyta</taxon>
        <taxon>Spermatophyta</taxon>
        <taxon>Magnoliopsida</taxon>
        <taxon>Liliopsida</taxon>
        <taxon>Poales</taxon>
        <taxon>Poaceae</taxon>
        <taxon>BOP clade</taxon>
        <taxon>Oryzoideae</taxon>
        <taxon>Oryzeae</taxon>
        <taxon>Oryzinae</taxon>
        <taxon>Oryza</taxon>
        <taxon>Oryza meyeriana</taxon>
    </lineage>
</organism>
<protein>
    <recommendedName>
        <fullName evidence="3">F-box associated domain-containing protein</fullName>
    </recommendedName>
</protein>
<keyword evidence="2" id="KW-1185">Reference proteome</keyword>